<evidence type="ECO:0000313" key="3">
    <source>
        <dbReference type="Proteomes" id="UP001255185"/>
    </source>
</evidence>
<dbReference type="SUPFAM" id="SSF47819">
    <property type="entry name" value="HRDC-like"/>
    <property type="match status" value="1"/>
</dbReference>
<organism evidence="2 3">
    <name type="scientific">Flavobacterium arsenatis</name>
    <dbReference type="NCBI Taxonomy" id="1484332"/>
    <lineage>
        <taxon>Bacteria</taxon>
        <taxon>Pseudomonadati</taxon>
        <taxon>Bacteroidota</taxon>
        <taxon>Flavobacteriia</taxon>
        <taxon>Flavobacteriales</taxon>
        <taxon>Flavobacteriaceae</taxon>
        <taxon>Flavobacterium</taxon>
    </lineage>
</organism>
<dbReference type="InterPro" id="IPR010997">
    <property type="entry name" value="HRDC-like_sf"/>
</dbReference>
<keyword evidence="2" id="KW-0347">Helicase</keyword>
<protein>
    <submittedName>
        <fullName evidence="2">Superfamily II DNA helicase RecQ</fullName>
    </submittedName>
</protein>
<keyword evidence="2" id="KW-0547">Nucleotide-binding</keyword>
<dbReference type="InterPro" id="IPR044876">
    <property type="entry name" value="HRDC_dom_sf"/>
</dbReference>
<dbReference type="Gene3D" id="1.10.150.80">
    <property type="entry name" value="HRDC domain"/>
    <property type="match status" value="1"/>
</dbReference>
<dbReference type="RefSeq" id="WP_310024655.1">
    <property type="nucleotide sequence ID" value="NZ_JAVDVI010000002.1"/>
</dbReference>
<proteinExistence type="predicted"/>
<dbReference type="EMBL" id="JAVDVI010000002">
    <property type="protein sequence ID" value="MDR6966830.1"/>
    <property type="molecule type" value="Genomic_DNA"/>
</dbReference>
<dbReference type="InterPro" id="IPR002121">
    <property type="entry name" value="HRDC_dom"/>
</dbReference>
<evidence type="ECO:0000313" key="2">
    <source>
        <dbReference type="EMBL" id="MDR6966830.1"/>
    </source>
</evidence>
<evidence type="ECO:0000259" key="1">
    <source>
        <dbReference type="PROSITE" id="PS50967"/>
    </source>
</evidence>
<comment type="caution">
    <text evidence="2">The sequence shown here is derived from an EMBL/GenBank/DDBJ whole genome shotgun (WGS) entry which is preliminary data.</text>
</comment>
<dbReference type="GO" id="GO:0004386">
    <property type="term" value="F:helicase activity"/>
    <property type="evidence" value="ECO:0007669"/>
    <property type="project" value="UniProtKB-KW"/>
</dbReference>
<reference evidence="2 3" key="1">
    <citation type="submission" date="2023-07" db="EMBL/GenBank/DDBJ databases">
        <title>Sorghum-associated microbial communities from plants grown in Nebraska, USA.</title>
        <authorList>
            <person name="Schachtman D."/>
        </authorList>
    </citation>
    <scope>NUCLEOTIDE SEQUENCE [LARGE SCALE GENOMIC DNA]</scope>
    <source>
        <strain evidence="2 3">3773</strain>
    </source>
</reference>
<keyword evidence="3" id="KW-1185">Reference proteome</keyword>
<gene>
    <name evidence="2" type="ORF">J2X31_000828</name>
</gene>
<keyword evidence="2" id="KW-0067">ATP-binding</keyword>
<sequence>MKVNVFTIRLISEKFVSDQKFLNDFLETVDFVKSDVHFVEGDVSYWSVLIHFEEKKNEVKSEKKKDQILEEDLEPNQIALYNQLKNWRFQKSQDLNIPSFMISHNSELLSVVVKRPKMLSDLRKIKGFGELKVENHGEEILRIVNANQD</sequence>
<dbReference type="Proteomes" id="UP001255185">
    <property type="component" value="Unassembled WGS sequence"/>
</dbReference>
<feature type="domain" description="HRDC" evidence="1">
    <location>
        <begin position="74"/>
        <end position="149"/>
    </location>
</feature>
<dbReference type="Pfam" id="PF00570">
    <property type="entry name" value="HRDC"/>
    <property type="match status" value="1"/>
</dbReference>
<dbReference type="PROSITE" id="PS50967">
    <property type="entry name" value="HRDC"/>
    <property type="match status" value="1"/>
</dbReference>
<name>A0ABU1TLL5_9FLAO</name>
<accession>A0ABU1TLL5</accession>
<keyword evidence="2" id="KW-0378">Hydrolase</keyword>